<comment type="caution">
    <text evidence="2">The sequence shown here is derived from an EMBL/GenBank/DDBJ whole genome shotgun (WGS) entry which is preliminary data.</text>
</comment>
<feature type="transmembrane region" description="Helical" evidence="1">
    <location>
        <begin position="127"/>
        <end position="146"/>
    </location>
</feature>
<organism evidence="2 3">
    <name type="scientific">Inconstantimicrobium porci</name>
    <dbReference type="NCBI Taxonomy" id="2652291"/>
    <lineage>
        <taxon>Bacteria</taxon>
        <taxon>Bacillati</taxon>
        <taxon>Bacillota</taxon>
        <taxon>Clostridia</taxon>
        <taxon>Eubacteriales</taxon>
        <taxon>Clostridiaceae</taxon>
        <taxon>Inconstantimicrobium</taxon>
    </lineage>
</organism>
<evidence type="ECO:0000313" key="3">
    <source>
        <dbReference type="Proteomes" id="UP000460287"/>
    </source>
</evidence>
<keyword evidence="1" id="KW-0472">Membrane</keyword>
<reference evidence="2 3" key="1">
    <citation type="submission" date="2019-08" db="EMBL/GenBank/DDBJ databases">
        <title>In-depth cultivation of the pig gut microbiome towards novel bacterial diversity and tailored functional studies.</title>
        <authorList>
            <person name="Wylensek D."/>
            <person name="Hitch T.C.A."/>
            <person name="Clavel T."/>
        </authorList>
    </citation>
    <scope>NUCLEOTIDE SEQUENCE [LARGE SCALE GENOMIC DNA]</scope>
    <source>
        <strain evidence="2 3">WCA-383-APC-5B</strain>
    </source>
</reference>
<protein>
    <submittedName>
        <fullName evidence="2">Uncharacterized protein</fullName>
    </submittedName>
</protein>
<keyword evidence="1" id="KW-1133">Transmembrane helix</keyword>
<name>A0A7X2T253_9CLOT</name>
<keyword evidence="1" id="KW-0812">Transmembrane</keyword>
<feature type="transmembrane region" description="Helical" evidence="1">
    <location>
        <begin position="6"/>
        <end position="24"/>
    </location>
</feature>
<feature type="transmembrane region" description="Helical" evidence="1">
    <location>
        <begin position="102"/>
        <end position="121"/>
    </location>
</feature>
<dbReference type="EMBL" id="VULX01000012">
    <property type="protein sequence ID" value="MSR91593.1"/>
    <property type="molecule type" value="Genomic_DNA"/>
</dbReference>
<feature type="transmembrane region" description="Helical" evidence="1">
    <location>
        <begin position="73"/>
        <end position="95"/>
    </location>
</feature>
<dbReference type="AlphaFoldDB" id="A0A7X2T253"/>
<evidence type="ECO:0000256" key="1">
    <source>
        <dbReference type="SAM" id="Phobius"/>
    </source>
</evidence>
<gene>
    <name evidence="2" type="ORF">FYJ33_09275</name>
</gene>
<sequence>MIGRLSELNVIYVPAVIFITVYIFRRDNVMKFISVYPYIAVFAVLFGVEMYFSKYSLKIIKQFGFVIFSSNELIENFIFITVLVFLEIISIKVLLEPRSNKAGMIFLIMSIILMIVERFLFIYEVSVFPLPVISEFILLMTSYYTVSTFKKIKNV</sequence>
<dbReference type="Proteomes" id="UP000460287">
    <property type="component" value="Unassembled WGS sequence"/>
</dbReference>
<evidence type="ECO:0000313" key="2">
    <source>
        <dbReference type="EMBL" id="MSR91593.1"/>
    </source>
</evidence>
<proteinExistence type="predicted"/>
<feature type="transmembrane region" description="Helical" evidence="1">
    <location>
        <begin position="36"/>
        <end position="53"/>
    </location>
</feature>
<keyword evidence="3" id="KW-1185">Reference proteome</keyword>
<accession>A0A7X2T253</accession>